<dbReference type="Pfam" id="PF01734">
    <property type="entry name" value="Patatin"/>
    <property type="match status" value="1"/>
</dbReference>
<gene>
    <name evidence="5" type="ORF">RS030_152328</name>
</gene>
<reference evidence="5 6" key="1">
    <citation type="submission" date="2023-10" db="EMBL/GenBank/DDBJ databases">
        <title>Comparative genomics analysis reveals potential genetic determinants of host preference in Cryptosporidium xiaoi.</title>
        <authorList>
            <person name="Xiao L."/>
            <person name="Li J."/>
        </authorList>
    </citation>
    <scope>NUCLEOTIDE SEQUENCE [LARGE SCALE GENOMIC DNA]</scope>
    <source>
        <strain evidence="5 6">52996</strain>
    </source>
</reference>
<dbReference type="EMBL" id="JAWDEY010000006">
    <property type="protein sequence ID" value="KAK6590497.1"/>
    <property type="molecule type" value="Genomic_DNA"/>
</dbReference>
<dbReference type="GO" id="GO:0055088">
    <property type="term" value="P:lipid homeostasis"/>
    <property type="evidence" value="ECO:0007669"/>
    <property type="project" value="TreeGrafter"/>
</dbReference>
<dbReference type="GO" id="GO:0004806">
    <property type="term" value="F:triacylglycerol lipase activity"/>
    <property type="evidence" value="ECO:0007669"/>
    <property type="project" value="TreeGrafter"/>
</dbReference>
<evidence type="ECO:0000256" key="3">
    <source>
        <dbReference type="SAM" id="MobiDB-lite"/>
    </source>
</evidence>
<dbReference type="PANTHER" id="PTHR12406:SF7">
    <property type="entry name" value="PATATIN-LIKE PHOSPHOLIPASE DOMAIN-CONTAINING PROTEIN 4"/>
    <property type="match status" value="1"/>
</dbReference>
<organism evidence="5 6">
    <name type="scientific">Cryptosporidium xiaoi</name>
    <dbReference type="NCBI Taxonomy" id="659607"/>
    <lineage>
        <taxon>Eukaryota</taxon>
        <taxon>Sar</taxon>
        <taxon>Alveolata</taxon>
        <taxon>Apicomplexa</taxon>
        <taxon>Conoidasida</taxon>
        <taxon>Coccidia</taxon>
        <taxon>Eucoccidiorida</taxon>
        <taxon>Eimeriorina</taxon>
        <taxon>Cryptosporidiidae</taxon>
        <taxon>Cryptosporidium</taxon>
    </lineage>
</organism>
<dbReference type="GO" id="GO:0005811">
    <property type="term" value="C:lipid droplet"/>
    <property type="evidence" value="ECO:0007669"/>
    <property type="project" value="TreeGrafter"/>
</dbReference>
<dbReference type="PANTHER" id="PTHR12406">
    <property type="entry name" value="CALCIUM-INDEPENDENT PHOSPHOLIPASE A2 IPLA2 -RELATED"/>
    <property type="match status" value="1"/>
</dbReference>
<sequence length="490" mass="54536">MPNSEKTTSYNETDIDSKSILKVNSSNFDSREKKTSWTMKFNLYTKKLSNDKSIYGPSNPEKNVDSKVVCTSLESSEKIESTNNSGSYSFWPNSLEEIQKGGSAVFNRLASRIEEGIQDLQFQLRPDFPKLPEKIGDKEIPIGFSFSVSAMLIPYHLGVILELQEQGYVTDSTPLSGASGGSIAAVCCALGISVYEAMDACISLYEDCRKNGTAGRLNIVLERELRKRIPDNAIELLNKRAEKGGQTIISYTQVLPVPKSHFVSDFTSKDDLIECILASSTIPFLSVPWPTFKCRGKACVDGFFAVGRSELGCIPTNSKRTVKVCPLPSAGLSMKSKKSDVISPHIQNYDWILFNSDNGYESEFELLKTRPWISNIAPINKFTETQHNDEGSDSSTSENSIIGKKSFSGEIPSNNINDDFSEKFFNNNTNLNAPPIMKYTNNELLLIAVDPPSTKVAWELFYVGRGDALRWVMIDRIKSNTNKFMEPKNP</sequence>
<keyword evidence="1" id="KW-0443">Lipid metabolism</keyword>
<evidence type="ECO:0000256" key="2">
    <source>
        <dbReference type="PROSITE-ProRule" id="PRU01161"/>
    </source>
</evidence>
<protein>
    <recommendedName>
        <fullName evidence="4">PNPLA domain-containing protein</fullName>
    </recommendedName>
</protein>
<dbReference type="InterPro" id="IPR016035">
    <property type="entry name" value="Acyl_Trfase/lysoPLipase"/>
</dbReference>
<dbReference type="InterPro" id="IPR002641">
    <property type="entry name" value="PNPLA_dom"/>
</dbReference>
<feature type="domain" description="PNPLA" evidence="4">
    <location>
        <begin position="144"/>
        <end position="320"/>
    </location>
</feature>
<accession>A0AAV9Y0M8</accession>
<evidence type="ECO:0000313" key="5">
    <source>
        <dbReference type="EMBL" id="KAK6590497.1"/>
    </source>
</evidence>
<feature type="region of interest" description="Disordered" evidence="3">
    <location>
        <begin position="383"/>
        <end position="406"/>
    </location>
</feature>
<comment type="caution">
    <text evidence="2">Lacks conserved residue(s) required for the propagation of feature annotation.</text>
</comment>
<dbReference type="Proteomes" id="UP001311799">
    <property type="component" value="Unassembled WGS sequence"/>
</dbReference>
<feature type="short sequence motif" description="GXSXG" evidence="2">
    <location>
        <begin position="177"/>
        <end position="181"/>
    </location>
</feature>
<dbReference type="GO" id="GO:0005737">
    <property type="term" value="C:cytoplasm"/>
    <property type="evidence" value="ECO:0007669"/>
    <property type="project" value="TreeGrafter"/>
</dbReference>
<evidence type="ECO:0000256" key="1">
    <source>
        <dbReference type="ARBA" id="ARBA00023098"/>
    </source>
</evidence>
<dbReference type="AlphaFoldDB" id="A0AAV9Y0M8"/>
<evidence type="ECO:0000313" key="6">
    <source>
        <dbReference type="Proteomes" id="UP001311799"/>
    </source>
</evidence>
<proteinExistence type="predicted"/>
<dbReference type="PROSITE" id="PS51635">
    <property type="entry name" value="PNPLA"/>
    <property type="match status" value="1"/>
</dbReference>
<dbReference type="GO" id="GO:0016020">
    <property type="term" value="C:membrane"/>
    <property type="evidence" value="ECO:0007669"/>
    <property type="project" value="TreeGrafter"/>
</dbReference>
<name>A0AAV9Y0M8_9CRYT</name>
<dbReference type="CDD" id="cd07224">
    <property type="entry name" value="Pat_like"/>
    <property type="match status" value="1"/>
</dbReference>
<dbReference type="InterPro" id="IPR033562">
    <property type="entry name" value="PLPL"/>
</dbReference>
<dbReference type="GO" id="GO:0019433">
    <property type="term" value="P:triglyceride catabolic process"/>
    <property type="evidence" value="ECO:0007669"/>
    <property type="project" value="TreeGrafter"/>
</dbReference>
<keyword evidence="6" id="KW-1185">Reference proteome</keyword>
<evidence type="ECO:0000259" key="4">
    <source>
        <dbReference type="PROSITE" id="PS51635"/>
    </source>
</evidence>
<dbReference type="SUPFAM" id="SSF52151">
    <property type="entry name" value="FabD/lysophospholipase-like"/>
    <property type="match status" value="1"/>
</dbReference>
<comment type="caution">
    <text evidence="5">The sequence shown here is derived from an EMBL/GenBank/DDBJ whole genome shotgun (WGS) entry which is preliminary data.</text>
</comment>